<evidence type="ECO:0000259" key="2">
    <source>
        <dbReference type="PROSITE" id="PS51144"/>
    </source>
</evidence>
<keyword evidence="1" id="KW-0732">Signal</keyword>
<gene>
    <name evidence="3" type="ORF">DV515_00015670</name>
</gene>
<accession>A0A3L8RV67</accession>
<feature type="chain" id="PRO_5017998263" description="Alpha-carbonic anhydrase domain-containing protein" evidence="1">
    <location>
        <begin position="19"/>
        <end position="108"/>
    </location>
</feature>
<dbReference type="InterPro" id="IPR036398">
    <property type="entry name" value="CA_dom_sf"/>
</dbReference>
<dbReference type="STRING" id="44316.ENSEGOP00005015729"/>
<evidence type="ECO:0000313" key="3">
    <source>
        <dbReference type="EMBL" id="RLV87472.1"/>
    </source>
</evidence>
<dbReference type="Gene3D" id="3.10.200.10">
    <property type="entry name" value="Alpha carbonic anhydrase"/>
    <property type="match status" value="1"/>
</dbReference>
<evidence type="ECO:0000313" key="4">
    <source>
        <dbReference type="Proteomes" id="UP000276834"/>
    </source>
</evidence>
<dbReference type="EMBL" id="QUSF01000200">
    <property type="protein sequence ID" value="RLV87472.1"/>
    <property type="molecule type" value="Genomic_DNA"/>
</dbReference>
<dbReference type="Proteomes" id="UP000276834">
    <property type="component" value="Unassembled WGS sequence"/>
</dbReference>
<organism evidence="3 4">
    <name type="scientific">Chloebia gouldiae</name>
    <name type="common">Gouldian finch</name>
    <name type="synonym">Erythrura gouldiae</name>
    <dbReference type="NCBI Taxonomy" id="44316"/>
    <lineage>
        <taxon>Eukaryota</taxon>
        <taxon>Metazoa</taxon>
        <taxon>Chordata</taxon>
        <taxon>Craniata</taxon>
        <taxon>Vertebrata</taxon>
        <taxon>Euteleostomi</taxon>
        <taxon>Archelosauria</taxon>
        <taxon>Archosauria</taxon>
        <taxon>Dinosauria</taxon>
        <taxon>Saurischia</taxon>
        <taxon>Theropoda</taxon>
        <taxon>Coelurosauria</taxon>
        <taxon>Aves</taxon>
        <taxon>Neognathae</taxon>
        <taxon>Neoaves</taxon>
        <taxon>Telluraves</taxon>
        <taxon>Australaves</taxon>
        <taxon>Passeriformes</taxon>
        <taxon>Passeroidea</taxon>
        <taxon>Passeridae</taxon>
        <taxon>Chloebia</taxon>
    </lineage>
</organism>
<dbReference type="OrthoDB" id="429145at2759"/>
<dbReference type="AlphaFoldDB" id="A0A3L8RV67"/>
<proteinExistence type="predicted"/>
<keyword evidence="4" id="KW-1185">Reference proteome</keyword>
<comment type="caution">
    <text evidence="3">The sequence shown here is derived from an EMBL/GenBank/DDBJ whole genome shotgun (WGS) entry which is preliminary data.</text>
</comment>
<dbReference type="PROSITE" id="PS51144">
    <property type="entry name" value="ALPHA_CA_2"/>
    <property type="match status" value="1"/>
</dbReference>
<dbReference type="SUPFAM" id="SSF51069">
    <property type="entry name" value="Carbonic anhydrase"/>
    <property type="match status" value="1"/>
</dbReference>
<evidence type="ECO:0000256" key="1">
    <source>
        <dbReference type="SAM" id="SignalP"/>
    </source>
</evidence>
<dbReference type="InterPro" id="IPR001148">
    <property type="entry name" value="CA_dom"/>
</dbReference>
<dbReference type="Pfam" id="PF00194">
    <property type="entry name" value="Carb_anhydrase"/>
    <property type="match status" value="1"/>
</dbReference>
<protein>
    <recommendedName>
        <fullName evidence="2">Alpha-carbonic anhydrase domain-containing protein</fullName>
    </recommendedName>
</protein>
<feature type="domain" description="Alpha-carbonic anhydrase" evidence="2">
    <location>
        <begin position="21"/>
        <end position="108"/>
    </location>
</feature>
<reference evidence="3 4" key="1">
    <citation type="journal article" date="2018" name="Proc. R. Soc. B">
        <title>A non-coding region near Follistatin controls head colour polymorphism in the Gouldian finch.</title>
        <authorList>
            <person name="Toomey M.B."/>
            <person name="Marques C.I."/>
            <person name="Andrade P."/>
            <person name="Araujo P.M."/>
            <person name="Sabatino S."/>
            <person name="Gazda M.A."/>
            <person name="Afonso S."/>
            <person name="Lopes R.J."/>
            <person name="Corbo J.C."/>
            <person name="Carneiro M."/>
        </authorList>
    </citation>
    <scope>NUCLEOTIDE SEQUENCE [LARGE SCALE GENOMIC DNA]</scope>
    <source>
        <strain evidence="3">Red01</strain>
        <tissue evidence="3">Muscle</tissue>
    </source>
</reference>
<feature type="signal peptide" evidence="1">
    <location>
        <begin position="1"/>
        <end position="18"/>
    </location>
</feature>
<sequence length="108" mass="12083">MLMAALLLCLLLVPLSHCHEASWTYKGEGALDEEHWGQHFPDCAGKQQSPIDIQRRKVRYNPLLQLELGGYDGPLQGQLRMTNNGHSEDDVLIFPVLSTPAGSEDREN</sequence>
<name>A0A3L8RV67_CHLGU</name>